<keyword evidence="1" id="KW-0812">Transmembrane</keyword>
<name>K2F8Z8_9BACT</name>
<feature type="transmembrane region" description="Helical" evidence="1">
    <location>
        <begin position="17"/>
        <end position="39"/>
    </location>
</feature>
<gene>
    <name evidence="2" type="ORF">ACD_3C00188G0017</name>
</gene>
<protein>
    <submittedName>
        <fullName evidence="2">Uncharacterized protein</fullName>
    </submittedName>
</protein>
<evidence type="ECO:0000256" key="1">
    <source>
        <dbReference type="SAM" id="Phobius"/>
    </source>
</evidence>
<organism evidence="2">
    <name type="scientific">uncultured bacterium</name>
    <name type="common">gcode 4</name>
    <dbReference type="NCBI Taxonomy" id="1234023"/>
    <lineage>
        <taxon>Bacteria</taxon>
        <taxon>environmental samples</taxon>
    </lineage>
</organism>
<dbReference type="EMBL" id="AMFJ01000462">
    <property type="protein sequence ID" value="EKE27601.1"/>
    <property type="molecule type" value="Genomic_DNA"/>
</dbReference>
<keyword evidence="1" id="KW-1133">Transmembrane helix</keyword>
<keyword evidence="1" id="KW-0472">Membrane</keyword>
<reference evidence="2" key="1">
    <citation type="journal article" date="2012" name="Science">
        <title>Fermentation, hydrogen, and sulfur metabolism in multiple uncultivated bacterial phyla.</title>
        <authorList>
            <person name="Wrighton K.C."/>
            <person name="Thomas B.C."/>
            <person name="Sharon I."/>
            <person name="Miller C.S."/>
            <person name="Castelle C.J."/>
            <person name="VerBerkmoes N.C."/>
            <person name="Wilkins M.J."/>
            <person name="Hettich R.L."/>
            <person name="Lipton M.S."/>
            <person name="Williams K.H."/>
            <person name="Long P.E."/>
            <person name="Banfield J.F."/>
        </authorList>
    </citation>
    <scope>NUCLEOTIDE SEQUENCE [LARGE SCALE GENOMIC DNA]</scope>
</reference>
<proteinExistence type="predicted"/>
<evidence type="ECO:0000313" key="2">
    <source>
        <dbReference type="EMBL" id="EKE27601.1"/>
    </source>
</evidence>
<dbReference type="AlphaFoldDB" id="K2F8Z8"/>
<comment type="caution">
    <text evidence="2">The sequence shown here is derived from an EMBL/GenBank/DDBJ whole genome shotgun (WGS) entry which is preliminary data.</text>
</comment>
<accession>K2F8Z8</accession>
<sequence>MIQSYKEELHSARNKSAIFWFIVFVLSIFLYLFFQWYYINVDFKVDSMKTQPQSILKQFWIINVKVFPNPELILINEKTYWNWSKSIFDYGNYSIDIFKKDYIPVKLSININKSFPIYYETLNLFKKFQYSPIESQYDTIAKMDTNYLAFSKKDSSILVLNQKFKPIRIFADSFIHLGYKYFSNNGQMMVYDIENNIVKPLLSKEEWLPLMCKDAKVFHNRLFCFDIMDFIDWNAMRWTEKVTKINDNLILTSNFVYNNGNWWDWWTYEHSNESIYNPDNLVHIDNMPHIVEEWILYNLENTKKTKIIIDNLDTVSNTFEFWKDTILLWYKWDIPNFIIYDEKKSYIWEMPKTDLKKVTVSKVKWAFIFNTWNNLYLYYKNSKSMISILKWDNINVIDNVAFFQKEWKNYYMNLIQE</sequence>